<dbReference type="OrthoDB" id="5290997at2"/>
<dbReference type="CDD" id="cd07989">
    <property type="entry name" value="LPLAT_AGPAT-like"/>
    <property type="match status" value="1"/>
</dbReference>
<dbReference type="Proteomes" id="UP000773614">
    <property type="component" value="Unassembled WGS sequence"/>
</dbReference>
<keyword evidence="2" id="KW-0808">Transferase</keyword>
<dbReference type="GO" id="GO:0003841">
    <property type="term" value="F:1-acylglycerol-3-phosphate O-acyltransferase activity"/>
    <property type="evidence" value="ECO:0007669"/>
    <property type="project" value="TreeGrafter"/>
</dbReference>
<dbReference type="Pfam" id="PF01553">
    <property type="entry name" value="Acyltransferase"/>
    <property type="match status" value="1"/>
</dbReference>
<name>A0A964WUM1_9HYPH</name>
<evidence type="ECO:0000256" key="2">
    <source>
        <dbReference type="ARBA" id="ARBA00022679"/>
    </source>
</evidence>
<evidence type="ECO:0000313" key="6">
    <source>
        <dbReference type="EMBL" id="MYZ49174.1"/>
    </source>
</evidence>
<reference evidence="6" key="1">
    <citation type="submission" date="2019-03" db="EMBL/GenBank/DDBJ databases">
        <title>Afifella sp. nov., isolated from activated sludge.</title>
        <authorList>
            <person name="Li Q."/>
            <person name="Liu Y."/>
        </authorList>
    </citation>
    <scope>NUCLEOTIDE SEQUENCE</scope>
    <source>
        <strain evidence="6">L72</strain>
    </source>
</reference>
<keyword evidence="3 6" id="KW-0012">Acyltransferase</keyword>
<dbReference type="GO" id="GO:0006654">
    <property type="term" value="P:phosphatidic acid biosynthetic process"/>
    <property type="evidence" value="ECO:0007669"/>
    <property type="project" value="TreeGrafter"/>
</dbReference>
<comment type="pathway">
    <text evidence="1">Lipid metabolism.</text>
</comment>
<dbReference type="InterPro" id="IPR002123">
    <property type="entry name" value="Plipid/glycerol_acylTrfase"/>
</dbReference>
<sequence>MLFRSIVFNVAFYITFVVEAVLFSPVLLLPERFGWPVVHVWAASSLWLHRVICGVSEEIRGRENIPSGALLVAAKHQSAWETLRLVGLFERPTFVLKRELLWIPLFGWYLWKFGQIPVDRGKRTKALAAMTEGARKAVAEGRQIIIFPEGTRRPPLAPPAYRYGVVHLYRSLGVPCLPVALNSGLFWPRRSMVHRKGTITLACLPAIPPGLESDVFGRTLKERLETETRMLVQGALDRDPSLAAEDIVAEPQAGS</sequence>
<evidence type="ECO:0000256" key="4">
    <source>
        <dbReference type="SAM" id="Phobius"/>
    </source>
</evidence>
<evidence type="ECO:0000256" key="3">
    <source>
        <dbReference type="ARBA" id="ARBA00023315"/>
    </source>
</evidence>
<evidence type="ECO:0000313" key="7">
    <source>
        <dbReference type="Proteomes" id="UP000773614"/>
    </source>
</evidence>
<dbReference type="EMBL" id="SPKJ01000062">
    <property type="protein sequence ID" value="MYZ49174.1"/>
    <property type="molecule type" value="Genomic_DNA"/>
</dbReference>
<evidence type="ECO:0000256" key="1">
    <source>
        <dbReference type="ARBA" id="ARBA00005189"/>
    </source>
</evidence>
<dbReference type="AlphaFoldDB" id="A0A964WUM1"/>
<keyword evidence="4" id="KW-0812">Transmembrane</keyword>
<dbReference type="SMART" id="SM00563">
    <property type="entry name" value="PlsC"/>
    <property type="match status" value="1"/>
</dbReference>
<keyword evidence="4" id="KW-0472">Membrane</keyword>
<evidence type="ECO:0000259" key="5">
    <source>
        <dbReference type="SMART" id="SM00563"/>
    </source>
</evidence>
<organism evidence="6 7">
    <name type="scientific">Propylenella binzhouense</name>
    <dbReference type="NCBI Taxonomy" id="2555902"/>
    <lineage>
        <taxon>Bacteria</taxon>
        <taxon>Pseudomonadati</taxon>
        <taxon>Pseudomonadota</taxon>
        <taxon>Alphaproteobacteria</taxon>
        <taxon>Hyphomicrobiales</taxon>
        <taxon>Propylenellaceae</taxon>
        <taxon>Propylenella</taxon>
    </lineage>
</organism>
<dbReference type="SUPFAM" id="SSF69593">
    <property type="entry name" value="Glycerol-3-phosphate (1)-acyltransferase"/>
    <property type="match status" value="1"/>
</dbReference>
<dbReference type="PANTHER" id="PTHR10434:SF40">
    <property type="entry name" value="1-ACYL-SN-GLYCEROL-3-PHOSPHATE ACYLTRANSFERASE"/>
    <property type="match status" value="1"/>
</dbReference>
<gene>
    <name evidence="6" type="ORF">E4O86_15785</name>
</gene>
<keyword evidence="7" id="KW-1185">Reference proteome</keyword>
<proteinExistence type="predicted"/>
<accession>A0A964WUM1</accession>
<dbReference type="PANTHER" id="PTHR10434">
    <property type="entry name" value="1-ACYL-SN-GLYCEROL-3-PHOSPHATE ACYLTRANSFERASE"/>
    <property type="match status" value="1"/>
</dbReference>
<dbReference type="RefSeq" id="WP_161141515.1">
    <property type="nucleotide sequence ID" value="NZ_SPKJ01000062.1"/>
</dbReference>
<feature type="transmembrane region" description="Helical" evidence="4">
    <location>
        <begin position="6"/>
        <end position="29"/>
    </location>
</feature>
<comment type="caution">
    <text evidence="6">The sequence shown here is derived from an EMBL/GenBank/DDBJ whole genome shotgun (WGS) entry which is preliminary data.</text>
</comment>
<feature type="domain" description="Phospholipid/glycerol acyltransferase" evidence="5">
    <location>
        <begin position="70"/>
        <end position="184"/>
    </location>
</feature>
<keyword evidence="4" id="KW-1133">Transmembrane helix</keyword>
<protein>
    <submittedName>
        <fullName evidence="6">1-acyl-sn-glycerol-3-phosphate acyltransferase</fullName>
    </submittedName>
</protein>